<name>A0A9P5TIE8_GYMJU</name>
<feature type="region of interest" description="Disordered" evidence="1">
    <location>
        <begin position="52"/>
        <end position="86"/>
    </location>
</feature>
<dbReference type="OrthoDB" id="5424209at2759"/>
<sequence>MSGNVPGNPNSESDICIFFTFCLLFWTMLMFPGLEDYVKTAEFDHQCSARARSLAAPSPDESGDSDDDSLWSSDDSASSPTAVESTPYEVPKIEANFYYAGVGPNGRGPKLIYRTSDDIFEEPSGPEAYRRLMRLFGQDGMWDRVRDKEIEEEDDDDDDDAMEEKDVTYDDIAPIKPVEDGERYYTNPTIWIGIVPETLTGAVAHESSKEIRAFLDSLQVKNVDIAYRESVYKTLAGHGPALFPPVEDGDPLQDLIDNVSVLLSLPIAGRKSSIVGTLGPYFRAGNKLFAITARHNVFLPSGDNLTYRYNESVPKKEVLVMGTQTFVRYLSSIEALIGAHIDAAKSRERKINTLRTRVHNGTNIEEPQIRLAEHEADLTRTRTKIDSLKTFYVGIKQRWSKAKDRVIGFVCWAPPVGAGVAPHRYTRDLCVIELYKEKFKNMKGNVLSLGPELSPWKLKELMYERDDVISEFKYPDHGQQPHTLNLQGDRVRRVLKRGLTTNTTVGTVTGFMSFLRRYFPTGNVESLELAILSHENESDTFSKGGDSGALIVSATGEFVALLTGGISKGKDGSDITFGTLFEWIWMLVKEEFPDAKHIPLTANWVVENVPVDIWRTIFDILITQLRAPDPDSDPTQAALILTHVCSSWRTIASNTPELWTDVDVCIVSEEKGSSPGTDRQASTCIPSVLSSEMRAMYLSQ</sequence>
<accession>A0A9P5TIE8</accession>
<feature type="compositionally biased region" description="Low complexity" evidence="1">
    <location>
        <begin position="70"/>
        <end position="80"/>
    </location>
</feature>
<proteinExistence type="predicted"/>
<reference evidence="2" key="1">
    <citation type="submission" date="2020-11" db="EMBL/GenBank/DDBJ databases">
        <authorList>
            <consortium name="DOE Joint Genome Institute"/>
            <person name="Ahrendt S."/>
            <person name="Riley R."/>
            <person name="Andreopoulos W."/>
            <person name="LaButti K."/>
            <person name="Pangilinan J."/>
            <person name="Ruiz-duenas F.J."/>
            <person name="Barrasa J.M."/>
            <person name="Sanchez-Garcia M."/>
            <person name="Camarero S."/>
            <person name="Miyauchi S."/>
            <person name="Serrano A."/>
            <person name="Linde D."/>
            <person name="Babiker R."/>
            <person name="Drula E."/>
            <person name="Ayuso-Fernandez I."/>
            <person name="Pacheco R."/>
            <person name="Padilla G."/>
            <person name="Ferreira P."/>
            <person name="Barriuso J."/>
            <person name="Kellner H."/>
            <person name="Castanera R."/>
            <person name="Alfaro M."/>
            <person name="Ramirez L."/>
            <person name="Pisabarro A.G."/>
            <person name="Kuo A."/>
            <person name="Tritt A."/>
            <person name="Lipzen A."/>
            <person name="He G."/>
            <person name="Yan M."/>
            <person name="Ng V."/>
            <person name="Cullen D."/>
            <person name="Martin F."/>
            <person name="Rosso M.-N."/>
            <person name="Henrissat B."/>
            <person name="Hibbett D."/>
            <person name="Martinez A.T."/>
            <person name="Grigoriev I.V."/>
        </authorList>
    </citation>
    <scope>NUCLEOTIDE SEQUENCE</scope>
    <source>
        <strain evidence="2">AH 44721</strain>
    </source>
</reference>
<protein>
    <recommendedName>
        <fullName evidence="4">F-box domain-containing protein</fullName>
    </recommendedName>
</protein>
<dbReference type="AlphaFoldDB" id="A0A9P5TIE8"/>
<comment type="caution">
    <text evidence="2">The sequence shown here is derived from an EMBL/GenBank/DDBJ whole genome shotgun (WGS) entry which is preliminary data.</text>
</comment>
<evidence type="ECO:0000313" key="2">
    <source>
        <dbReference type="EMBL" id="KAF8884562.1"/>
    </source>
</evidence>
<dbReference type="Proteomes" id="UP000724874">
    <property type="component" value="Unassembled WGS sequence"/>
</dbReference>
<evidence type="ECO:0000313" key="3">
    <source>
        <dbReference type="Proteomes" id="UP000724874"/>
    </source>
</evidence>
<dbReference type="Gene3D" id="1.20.1280.50">
    <property type="match status" value="1"/>
</dbReference>
<evidence type="ECO:0000256" key="1">
    <source>
        <dbReference type="SAM" id="MobiDB-lite"/>
    </source>
</evidence>
<gene>
    <name evidence="2" type="ORF">CPB84DRAFT_1816945</name>
</gene>
<evidence type="ECO:0008006" key="4">
    <source>
        <dbReference type="Google" id="ProtNLM"/>
    </source>
</evidence>
<keyword evidence="3" id="KW-1185">Reference proteome</keyword>
<dbReference type="EMBL" id="JADNYJ010000107">
    <property type="protein sequence ID" value="KAF8884562.1"/>
    <property type="molecule type" value="Genomic_DNA"/>
</dbReference>
<organism evidence="2 3">
    <name type="scientific">Gymnopilus junonius</name>
    <name type="common">Spectacular rustgill mushroom</name>
    <name type="synonym">Gymnopilus spectabilis subsp. junonius</name>
    <dbReference type="NCBI Taxonomy" id="109634"/>
    <lineage>
        <taxon>Eukaryota</taxon>
        <taxon>Fungi</taxon>
        <taxon>Dikarya</taxon>
        <taxon>Basidiomycota</taxon>
        <taxon>Agaricomycotina</taxon>
        <taxon>Agaricomycetes</taxon>
        <taxon>Agaricomycetidae</taxon>
        <taxon>Agaricales</taxon>
        <taxon>Agaricineae</taxon>
        <taxon>Hymenogastraceae</taxon>
        <taxon>Gymnopilus</taxon>
    </lineage>
</organism>